<sequence>MLDFMNIPGRRLPELHALALEYYKPLKSHNSWACVHYHFITSSFCHIGNRMVRTLETFRKSRVRFAPGSGKLPTGRGLLSPKIMEPVPTESTKMD</sequence>
<protein>
    <submittedName>
        <fullName evidence="2">Uncharacterized protein</fullName>
    </submittedName>
</protein>
<dbReference type="OrthoDB" id="200948at2759"/>
<name>A0A9N8HEZ4_9STRA</name>
<accession>A0A9N8HEZ4</accession>
<dbReference type="AlphaFoldDB" id="A0A9N8HEZ4"/>
<reference evidence="2" key="1">
    <citation type="submission" date="2020-06" db="EMBL/GenBank/DDBJ databases">
        <authorList>
            <consortium name="Plant Systems Biology data submission"/>
        </authorList>
    </citation>
    <scope>NUCLEOTIDE SEQUENCE</scope>
    <source>
        <strain evidence="2">D6</strain>
    </source>
</reference>
<keyword evidence="3" id="KW-1185">Reference proteome</keyword>
<dbReference type="Proteomes" id="UP001153069">
    <property type="component" value="Unassembled WGS sequence"/>
</dbReference>
<comment type="caution">
    <text evidence="2">The sequence shown here is derived from an EMBL/GenBank/DDBJ whole genome shotgun (WGS) entry which is preliminary data.</text>
</comment>
<feature type="region of interest" description="Disordered" evidence="1">
    <location>
        <begin position="68"/>
        <end position="95"/>
    </location>
</feature>
<evidence type="ECO:0000313" key="2">
    <source>
        <dbReference type="EMBL" id="CAB9511706.1"/>
    </source>
</evidence>
<organism evidence="2 3">
    <name type="scientific">Seminavis robusta</name>
    <dbReference type="NCBI Taxonomy" id="568900"/>
    <lineage>
        <taxon>Eukaryota</taxon>
        <taxon>Sar</taxon>
        <taxon>Stramenopiles</taxon>
        <taxon>Ochrophyta</taxon>
        <taxon>Bacillariophyta</taxon>
        <taxon>Bacillariophyceae</taxon>
        <taxon>Bacillariophycidae</taxon>
        <taxon>Naviculales</taxon>
        <taxon>Naviculaceae</taxon>
        <taxon>Seminavis</taxon>
    </lineage>
</organism>
<dbReference type="PANTHER" id="PTHR12879:SF8">
    <property type="entry name" value="SPHINGOLIPID DELTA(4)-DESATURASE DES1"/>
    <property type="match status" value="1"/>
</dbReference>
<dbReference type="PANTHER" id="PTHR12879">
    <property type="entry name" value="SPHINGOLIPID DELTA 4 DESATURASE/C-4 HYDROXYLASE PROTEIN DES2"/>
    <property type="match status" value="1"/>
</dbReference>
<dbReference type="GO" id="GO:0042284">
    <property type="term" value="F:sphingolipid delta-4 desaturase activity"/>
    <property type="evidence" value="ECO:0007669"/>
    <property type="project" value="TreeGrafter"/>
</dbReference>
<dbReference type="EMBL" id="CAICTM010000498">
    <property type="protein sequence ID" value="CAB9511706.1"/>
    <property type="molecule type" value="Genomic_DNA"/>
</dbReference>
<dbReference type="GO" id="GO:0046513">
    <property type="term" value="P:ceramide biosynthetic process"/>
    <property type="evidence" value="ECO:0007669"/>
    <property type="project" value="TreeGrafter"/>
</dbReference>
<proteinExistence type="predicted"/>
<dbReference type="GO" id="GO:0016020">
    <property type="term" value="C:membrane"/>
    <property type="evidence" value="ECO:0007669"/>
    <property type="project" value="GOC"/>
</dbReference>
<gene>
    <name evidence="2" type="ORF">SEMRO_499_G155010.1</name>
</gene>
<evidence type="ECO:0000313" key="3">
    <source>
        <dbReference type="Proteomes" id="UP001153069"/>
    </source>
</evidence>
<evidence type="ECO:0000256" key="1">
    <source>
        <dbReference type="SAM" id="MobiDB-lite"/>
    </source>
</evidence>